<organism evidence="3 4">
    <name type="scientific">Cylicocyclus nassatus</name>
    <name type="common">Nematode worm</name>
    <dbReference type="NCBI Taxonomy" id="53992"/>
    <lineage>
        <taxon>Eukaryota</taxon>
        <taxon>Metazoa</taxon>
        <taxon>Ecdysozoa</taxon>
        <taxon>Nematoda</taxon>
        <taxon>Chromadorea</taxon>
        <taxon>Rhabditida</taxon>
        <taxon>Rhabditina</taxon>
        <taxon>Rhabditomorpha</taxon>
        <taxon>Strongyloidea</taxon>
        <taxon>Strongylidae</taxon>
        <taxon>Cylicocyclus</taxon>
    </lineage>
</organism>
<dbReference type="GO" id="GO:0006281">
    <property type="term" value="P:DNA repair"/>
    <property type="evidence" value="ECO:0007669"/>
    <property type="project" value="InterPro"/>
</dbReference>
<accession>A0AA36M963</accession>
<evidence type="ECO:0000313" key="4">
    <source>
        <dbReference type="Proteomes" id="UP001176961"/>
    </source>
</evidence>
<dbReference type="EMBL" id="CATQJL010000305">
    <property type="protein sequence ID" value="CAJ0604099.1"/>
    <property type="molecule type" value="Genomic_DNA"/>
</dbReference>
<keyword evidence="4" id="KW-1185">Reference proteome</keyword>
<dbReference type="PANTHER" id="PTHR43250">
    <property type="entry name" value="EXODEOXYRIBONUCLEASE III"/>
    <property type="match status" value="1"/>
</dbReference>
<proteinExistence type="predicted"/>
<dbReference type="PANTHER" id="PTHR43250:SF2">
    <property type="entry name" value="EXODEOXYRIBONUCLEASE III"/>
    <property type="match status" value="1"/>
</dbReference>
<feature type="region of interest" description="Disordered" evidence="1">
    <location>
        <begin position="13"/>
        <end position="41"/>
    </location>
</feature>
<dbReference type="InterPro" id="IPR037493">
    <property type="entry name" value="ExoIII-like"/>
</dbReference>
<evidence type="ECO:0000259" key="2">
    <source>
        <dbReference type="Pfam" id="PF03372"/>
    </source>
</evidence>
<gene>
    <name evidence="3" type="ORF">CYNAS_LOCUS16082</name>
</gene>
<dbReference type="Proteomes" id="UP001176961">
    <property type="component" value="Unassembled WGS sequence"/>
</dbReference>
<dbReference type="InterPro" id="IPR036691">
    <property type="entry name" value="Endo/exonu/phosph_ase_sf"/>
</dbReference>
<dbReference type="GO" id="GO:0008311">
    <property type="term" value="F:double-stranded DNA 3'-5' DNA exonuclease activity"/>
    <property type="evidence" value="ECO:0007669"/>
    <property type="project" value="InterPro"/>
</dbReference>
<reference evidence="3" key="1">
    <citation type="submission" date="2023-07" db="EMBL/GenBank/DDBJ databases">
        <authorList>
            <consortium name="CYATHOMIX"/>
        </authorList>
    </citation>
    <scope>NUCLEOTIDE SEQUENCE</scope>
    <source>
        <strain evidence="3">N/A</strain>
    </source>
</reference>
<comment type="caution">
    <text evidence="3">The sequence shown here is derived from an EMBL/GenBank/DDBJ whole genome shotgun (WGS) entry which is preliminary data.</text>
</comment>
<dbReference type="AlphaFoldDB" id="A0AA36M963"/>
<sequence length="206" mass="22933">MHRTIKDFCQAARASPGGDARHCPHGANSELGLPAPGRGRPKKRVQEIRLATINIGTLTSRSGELCDRLKERHVDIACVQETKWKGRQAKDIGDGYRLYYTGDSSRQNGVAIIVSGRYRELVTEVTRISDRLMAMEIEADDATLRIVSCYAPQSACIEAEKDEAISMGTLATNTMDSSDTMVETDTVRGMKMENASWKQQKHTTWR</sequence>
<name>A0AA36M963_CYLNA</name>
<dbReference type="Pfam" id="PF03372">
    <property type="entry name" value="Exo_endo_phos"/>
    <property type="match status" value="1"/>
</dbReference>
<dbReference type="Gene3D" id="3.60.10.10">
    <property type="entry name" value="Endonuclease/exonuclease/phosphatase"/>
    <property type="match status" value="1"/>
</dbReference>
<feature type="domain" description="Endonuclease/exonuclease/phosphatase" evidence="2">
    <location>
        <begin position="52"/>
        <end position="121"/>
    </location>
</feature>
<dbReference type="SUPFAM" id="SSF56219">
    <property type="entry name" value="DNase I-like"/>
    <property type="match status" value="1"/>
</dbReference>
<protein>
    <recommendedName>
        <fullName evidence="2">Endonuclease/exonuclease/phosphatase domain-containing protein</fullName>
    </recommendedName>
</protein>
<evidence type="ECO:0000313" key="3">
    <source>
        <dbReference type="EMBL" id="CAJ0604099.1"/>
    </source>
</evidence>
<dbReference type="InterPro" id="IPR005135">
    <property type="entry name" value="Endo/exonuclease/phosphatase"/>
</dbReference>
<evidence type="ECO:0000256" key="1">
    <source>
        <dbReference type="SAM" id="MobiDB-lite"/>
    </source>
</evidence>